<organism evidence="9 10">
    <name type="scientific">Hoeflea prorocentri</name>
    <dbReference type="NCBI Taxonomy" id="1922333"/>
    <lineage>
        <taxon>Bacteria</taxon>
        <taxon>Pseudomonadati</taxon>
        <taxon>Pseudomonadota</taxon>
        <taxon>Alphaproteobacteria</taxon>
        <taxon>Hyphomicrobiales</taxon>
        <taxon>Rhizobiaceae</taxon>
        <taxon>Hoeflea</taxon>
    </lineage>
</organism>
<dbReference type="PROSITE" id="PS00337">
    <property type="entry name" value="BETA_LACTAMASE_D"/>
    <property type="match status" value="1"/>
</dbReference>
<dbReference type="GO" id="GO:0008800">
    <property type="term" value="F:beta-lactamase activity"/>
    <property type="evidence" value="ECO:0007669"/>
    <property type="project" value="UniProtKB-UniRule"/>
</dbReference>
<dbReference type="EMBL" id="JAPJZI010000001">
    <property type="protein sequence ID" value="MDA5398874.1"/>
    <property type="molecule type" value="Genomic_DNA"/>
</dbReference>
<keyword evidence="5 7" id="KW-0046">Antibiotic resistance</keyword>
<evidence type="ECO:0000259" key="8">
    <source>
        <dbReference type="Pfam" id="PF00905"/>
    </source>
</evidence>
<reference evidence="9" key="1">
    <citation type="submission" date="2022-11" db="EMBL/GenBank/DDBJ databases">
        <title>Draft genome sequence of Hoeflea poritis E7-10 and Hoeflea prorocentri PM5-8, separated from scleractinian coral Porites lutea and marine dinoflagellate.</title>
        <authorList>
            <person name="Zhang G."/>
            <person name="Wei Q."/>
            <person name="Cai L."/>
        </authorList>
    </citation>
    <scope>NUCLEOTIDE SEQUENCE</scope>
    <source>
        <strain evidence="9">PM5-8</strain>
    </source>
</reference>
<evidence type="ECO:0000256" key="4">
    <source>
        <dbReference type="ARBA" id="ARBA00022801"/>
    </source>
</evidence>
<dbReference type="RefSeq" id="WP_267990291.1">
    <property type="nucleotide sequence ID" value="NZ_JAPJZI010000001.1"/>
</dbReference>
<accession>A0A9X3ZH95</accession>
<dbReference type="GO" id="GO:0017001">
    <property type="term" value="P:antibiotic catabolic process"/>
    <property type="evidence" value="ECO:0007669"/>
    <property type="project" value="InterPro"/>
</dbReference>
<evidence type="ECO:0000256" key="5">
    <source>
        <dbReference type="ARBA" id="ARBA00023251"/>
    </source>
</evidence>
<feature type="active site" description="Acyl-ester intermediate" evidence="6">
    <location>
        <position position="76"/>
    </location>
</feature>
<dbReference type="InterPro" id="IPR001460">
    <property type="entry name" value="PCN-bd_Tpept"/>
</dbReference>
<proteinExistence type="inferred from homology"/>
<dbReference type="InterPro" id="IPR012338">
    <property type="entry name" value="Beta-lactam/transpept-like"/>
</dbReference>
<gene>
    <name evidence="9" type="primary">blaOXA</name>
    <name evidence="9" type="ORF">OQ273_09860</name>
</gene>
<keyword evidence="10" id="KW-1185">Reference proteome</keyword>
<evidence type="ECO:0000256" key="6">
    <source>
        <dbReference type="PIRSR" id="PIRSR602137-50"/>
    </source>
</evidence>
<evidence type="ECO:0000256" key="7">
    <source>
        <dbReference type="RuleBase" id="RU361140"/>
    </source>
</evidence>
<keyword evidence="4 7" id="KW-0378">Hydrolase</keyword>
<evidence type="ECO:0000313" key="10">
    <source>
        <dbReference type="Proteomes" id="UP001151234"/>
    </source>
</evidence>
<dbReference type="Gene3D" id="3.40.710.10">
    <property type="entry name" value="DD-peptidase/beta-lactamase superfamily"/>
    <property type="match status" value="1"/>
</dbReference>
<dbReference type="SUPFAM" id="SSF56601">
    <property type="entry name" value="beta-lactamase/transpeptidase-like"/>
    <property type="match status" value="1"/>
</dbReference>
<dbReference type="GO" id="GO:0008658">
    <property type="term" value="F:penicillin binding"/>
    <property type="evidence" value="ECO:0007669"/>
    <property type="project" value="InterPro"/>
</dbReference>
<dbReference type="Pfam" id="PF00905">
    <property type="entry name" value="Transpeptidase"/>
    <property type="match status" value="1"/>
</dbReference>
<evidence type="ECO:0000256" key="2">
    <source>
        <dbReference type="ARBA" id="ARBA00012865"/>
    </source>
</evidence>
<evidence type="ECO:0000256" key="3">
    <source>
        <dbReference type="ARBA" id="ARBA00022729"/>
    </source>
</evidence>
<comment type="catalytic activity">
    <reaction evidence="7">
        <text>a beta-lactam + H2O = a substituted beta-amino acid</text>
        <dbReference type="Rhea" id="RHEA:20401"/>
        <dbReference type="ChEBI" id="CHEBI:15377"/>
        <dbReference type="ChEBI" id="CHEBI:35627"/>
        <dbReference type="ChEBI" id="CHEBI:140347"/>
        <dbReference type="EC" id="3.5.2.6"/>
    </reaction>
</comment>
<dbReference type="Proteomes" id="UP001151234">
    <property type="component" value="Unassembled WGS sequence"/>
</dbReference>
<feature type="modified residue" description="N6-carboxylysine" evidence="6">
    <location>
        <position position="79"/>
    </location>
</feature>
<comment type="similarity">
    <text evidence="1 7">Belongs to the class-D beta-lactamase family.</text>
</comment>
<sequence>MMRRSFLVFVTGICLCSGQAHPEGSGFERTVVEHKGLEDVFRQYGVDGAFILLDVENDRLHAVNRDRVADRRFPASTFKIANSLIALETGAVSNEDEVIPYGGKPQPIKVWERDMTLGEAMKVSNVAVFQEVARRVGLDGYQEWLSTLGYGNEQVGSDVERFWLRGPLAISPVEQAEFAARLASGTLPASKSSQSTVRDLLLVGRNGQDRLYAKTGWSISAKPQIGWWVGWVEKGDGSIYAFALTIDIVSRRDVDQRKPLGKALLKALRVYP</sequence>
<name>A0A9X3ZH95_9HYPH</name>
<dbReference type="EC" id="3.5.2.6" evidence="2 7"/>
<evidence type="ECO:0000256" key="1">
    <source>
        <dbReference type="ARBA" id="ARBA00007898"/>
    </source>
</evidence>
<feature type="domain" description="Penicillin-binding protein transpeptidase" evidence="8">
    <location>
        <begin position="64"/>
        <end position="265"/>
    </location>
</feature>
<protein>
    <recommendedName>
        <fullName evidence="2 7">Beta-lactamase</fullName>
        <ecNumber evidence="2 7">3.5.2.6</ecNumber>
    </recommendedName>
</protein>
<comment type="caution">
    <text evidence="9">The sequence shown here is derived from an EMBL/GenBank/DDBJ whole genome shotgun (WGS) entry which is preliminary data.</text>
</comment>
<evidence type="ECO:0000313" key="9">
    <source>
        <dbReference type="EMBL" id="MDA5398874.1"/>
    </source>
</evidence>
<keyword evidence="3" id="KW-0732">Signal</keyword>
<dbReference type="GO" id="GO:0046677">
    <property type="term" value="P:response to antibiotic"/>
    <property type="evidence" value="ECO:0007669"/>
    <property type="project" value="UniProtKB-UniRule"/>
</dbReference>
<dbReference type="NCBIfam" id="NF012161">
    <property type="entry name" value="bla_class_D_main"/>
    <property type="match status" value="1"/>
</dbReference>
<dbReference type="AlphaFoldDB" id="A0A9X3ZH95"/>
<dbReference type="InterPro" id="IPR002137">
    <property type="entry name" value="Beta-lactam_class-D_AS"/>
</dbReference>